<dbReference type="EMBL" id="SNRW01010714">
    <property type="protein sequence ID" value="KAA6376169.1"/>
    <property type="molecule type" value="Genomic_DNA"/>
</dbReference>
<gene>
    <name evidence="1" type="ORF">EZS28_028305</name>
</gene>
<dbReference type="AlphaFoldDB" id="A0A5J4V0B8"/>
<evidence type="ECO:0000313" key="1">
    <source>
        <dbReference type="EMBL" id="KAA6376169.1"/>
    </source>
</evidence>
<proteinExistence type="predicted"/>
<accession>A0A5J4V0B8</accession>
<organism evidence="1 2">
    <name type="scientific">Streblomastix strix</name>
    <dbReference type="NCBI Taxonomy" id="222440"/>
    <lineage>
        <taxon>Eukaryota</taxon>
        <taxon>Metamonada</taxon>
        <taxon>Preaxostyla</taxon>
        <taxon>Oxymonadida</taxon>
        <taxon>Streblomastigidae</taxon>
        <taxon>Streblomastix</taxon>
    </lineage>
</organism>
<protein>
    <submittedName>
        <fullName evidence="1">Uncharacterized protein</fullName>
    </submittedName>
</protein>
<name>A0A5J4V0B8_9EUKA</name>
<reference evidence="1 2" key="1">
    <citation type="submission" date="2019-03" db="EMBL/GenBank/DDBJ databases">
        <title>Single cell metagenomics reveals metabolic interactions within the superorganism composed of flagellate Streblomastix strix and complex community of Bacteroidetes bacteria on its surface.</title>
        <authorList>
            <person name="Treitli S.C."/>
            <person name="Kolisko M."/>
            <person name="Husnik F."/>
            <person name="Keeling P."/>
            <person name="Hampl V."/>
        </authorList>
    </citation>
    <scope>NUCLEOTIDE SEQUENCE [LARGE SCALE GENOMIC DNA]</scope>
    <source>
        <strain evidence="1">ST1C</strain>
    </source>
</reference>
<comment type="caution">
    <text evidence="1">The sequence shown here is derived from an EMBL/GenBank/DDBJ whole genome shotgun (WGS) entry which is preliminary data.</text>
</comment>
<dbReference type="Proteomes" id="UP000324800">
    <property type="component" value="Unassembled WGS sequence"/>
</dbReference>
<sequence length="289" mass="32157">MSSQYLSWQPYPLPYQLESLPLKIPRPLPLGSPLESYPFESLSISILVFLRPQQSSNFEQNLDPKRSLDSLLQSRESFLGLLLHGDKDLFLCLPNQFLNQCLVVLAGCNVSESYSESYSLPTHATFKSKLYSLQSTLTSSIEGAIPNRFDILQSVSCGTYGPYPGQYCPSSSLPTDISSNPFKIHLYTRALMVSFVITFEISGISCSVITSGGKIVVYNITAFHGVCIVHVLVEADLTILNLKVAYHQMFSQSEFPYFVREPGSHSSSAMVSLFVSRLLMVLTSKIFSF</sequence>
<evidence type="ECO:0000313" key="2">
    <source>
        <dbReference type="Proteomes" id="UP000324800"/>
    </source>
</evidence>